<dbReference type="InterPro" id="IPR036890">
    <property type="entry name" value="HATPase_C_sf"/>
</dbReference>
<name>A0ABV7DUV1_9RHOB</name>
<dbReference type="InterPro" id="IPR042240">
    <property type="entry name" value="CHASE_sf"/>
</dbReference>
<accession>A0ABV7DUV1</accession>
<evidence type="ECO:0000256" key="3">
    <source>
        <dbReference type="ARBA" id="ARBA00012438"/>
    </source>
</evidence>
<dbReference type="Pfam" id="PF03924">
    <property type="entry name" value="CHASE"/>
    <property type="match status" value="1"/>
</dbReference>
<evidence type="ECO:0000256" key="11">
    <source>
        <dbReference type="ARBA" id="ARBA00023136"/>
    </source>
</evidence>
<dbReference type="RefSeq" id="WP_197643065.1">
    <property type="nucleotide sequence ID" value="NZ_JAEACP010000008.1"/>
</dbReference>
<evidence type="ECO:0000256" key="1">
    <source>
        <dbReference type="ARBA" id="ARBA00000085"/>
    </source>
</evidence>
<keyword evidence="8" id="KW-0418">Kinase</keyword>
<dbReference type="PANTHER" id="PTHR41523:SF8">
    <property type="entry name" value="ETHYLENE RESPONSE SENSOR PROTEIN"/>
    <property type="match status" value="1"/>
</dbReference>
<evidence type="ECO:0000256" key="8">
    <source>
        <dbReference type="ARBA" id="ARBA00022777"/>
    </source>
</evidence>
<keyword evidence="4" id="KW-0597">Phosphoprotein</keyword>
<dbReference type="PANTHER" id="PTHR41523">
    <property type="entry name" value="TWO-COMPONENT SYSTEM SENSOR PROTEIN"/>
    <property type="match status" value="1"/>
</dbReference>
<dbReference type="SMART" id="SM01079">
    <property type="entry name" value="CHASE"/>
    <property type="match status" value="1"/>
</dbReference>
<keyword evidence="5" id="KW-0808">Transferase</keyword>
<dbReference type="PROSITE" id="PS50839">
    <property type="entry name" value="CHASE"/>
    <property type="match status" value="1"/>
</dbReference>
<comment type="caution">
    <text evidence="13">The sequence shown here is derived from an EMBL/GenBank/DDBJ whole genome shotgun (WGS) entry which is preliminary data.</text>
</comment>
<dbReference type="Pfam" id="PF07536">
    <property type="entry name" value="HWE_HK"/>
    <property type="match status" value="1"/>
</dbReference>
<dbReference type="EC" id="2.7.13.3" evidence="3"/>
<dbReference type="SMART" id="SM00911">
    <property type="entry name" value="HWE_HK"/>
    <property type="match status" value="1"/>
</dbReference>
<comment type="catalytic activity">
    <reaction evidence="1">
        <text>ATP + protein L-histidine = ADP + protein N-phospho-L-histidine.</text>
        <dbReference type="EC" id="2.7.13.3"/>
    </reaction>
</comment>
<feature type="domain" description="CHASE" evidence="12">
    <location>
        <begin position="72"/>
        <end position="229"/>
    </location>
</feature>
<gene>
    <name evidence="13" type="ORF">ACFOD6_08150</name>
</gene>
<evidence type="ECO:0000313" key="14">
    <source>
        <dbReference type="Proteomes" id="UP001595445"/>
    </source>
</evidence>
<keyword evidence="7" id="KW-0547">Nucleotide-binding</keyword>
<keyword evidence="14" id="KW-1185">Reference proteome</keyword>
<comment type="subcellular location">
    <subcellularLocation>
        <location evidence="2">Membrane</location>
    </subcellularLocation>
</comment>
<sequence length="546" mass="58806">MMRRRPGPLPVFVFLAATAVGAGLVWAVHVVESQRDRTDFEASADLAVDRVVTRIEKHVVLLQATRGLIAAQEGELNRLAFDRFMATIDTINELGGVQGLGFARLIPTANSPAVEAEIEARYRVDVQVRPPTTEPWRTPIVMLGPVTDRNLVALGYDMYVDPTRRAAMGRAIVSGLPQMSGPVELVQEITQDKQTGFLIYLAFGTGPDTPTSGFVYAPFRGGDLVRAALAAGPPLPVAVTVTDTEAPDRPIYTSPDKPLGQGLVLQRAVELAGRQWSFTVRELYPPAPWRRNIGSLLVGVISFLFAGAAAAAVSARQNEAEQVRALAAAARREAEYRGLLLNEMKHRIKNHIARIQSIARQSARGATDVKAFTDAFDARLQAMAAVQEILAGTAVPQADVRSILRTELRQGLDTDQVEHLMEGPVVRLDERQAHAFAMVAHELVTNAMKYGGLTPEGKGLRIAWSLGPGPDGAEEVTVDWGERFAATPEAGAPPPGFGSRLIDASLKGELSGTLTRDFHAAGLRILLRFPLKPAVGAAAPEQMAAQ</sequence>
<evidence type="ECO:0000256" key="5">
    <source>
        <dbReference type="ARBA" id="ARBA00022679"/>
    </source>
</evidence>
<keyword evidence="9" id="KW-0067">ATP-binding</keyword>
<reference evidence="14" key="1">
    <citation type="journal article" date="2019" name="Int. J. Syst. Evol. Microbiol.">
        <title>The Global Catalogue of Microorganisms (GCM) 10K type strain sequencing project: providing services to taxonomists for standard genome sequencing and annotation.</title>
        <authorList>
            <consortium name="The Broad Institute Genomics Platform"/>
            <consortium name="The Broad Institute Genome Sequencing Center for Infectious Disease"/>
            <person name="Wu L."/>
            <person name="Ma J."/>
        </authorList>
    </citation>
    <scope>NUCLEOTIDE SEQUENCE [LARGE SCALE GENOMIC DNA]</scope>
    <source>
        <strain evidence="14">KCTC 62102</strain>
    </source>
</reference>
<dbReference type="CDD" id="cd16936">
    <property type="entry name" value="HATPase_RsbW-like"/>
    <property type="match status" value="1"/>
</dbReference>
<evidence type="ECO:0000256" key="9">
    <source>
        <dbReference type="ARBA" id="ARBA00022840"/>
    </source>
</evidence>
<keyword evidence="6" id="KW-0812">Transmembrane</keyword>
<dbReference type="Proteomes" id="UP001595445">
    <property type="component" value="Unassembled WGS sequence"/>
</dbReference>
<evidence type="ECO:0000313" key="13">
    <source>
        <dbReference type="EMBL" id="MFC3086019.1"/>
    </source>
</evidence>
<evidence type="ECO:0000256" key="4">
    <source>
        <dbReference type="ARBA" id="ARBA00022553"/>
    </source>
</evidence>
<keyword evidence="11" id="KW-0472">Membrane</keyword>
<protein>
    <recommendedName>
        <fullName evidence="3">histidine kinase</fullName>
        <ecNumber evidence="3">2.7.13.3</ecNumber>
    </recommendedName>
</protein>
<dbReference type="Gene3D" id="3.30.450.350">
    <property type="entry name" value="CHASE domain"/>
    <property type="match status" value="1"/>
</dbReference>
<evidence type="ECO:0000259" key="12">
    <source>
        <dbReference type="PROSITE" id="PS50839"/>
    </source>
</evidence>
<evidence type="ECO:0000256" key="10">
    <source>
        <dbReference type="ARBA" id="ARBA00022989"/>
    </source>
</evidence>
<keyword evidence="10" id="KW-1133">Transmembrane helix</keyword>
<proteinExistence type="predicted"/>
<organism evidence="13 14">
    <name type="scientific">Tabrizicola soli</name>
    <dbReference type="NCBI Taxonomy" id="2185115"/>
    <lineage>
        <taxon>Bacteria</taxon>
        <taxon>Pseudomonadati</taxon>
        <taxon>Pseudomonadota</taxon>
        <taxon>Alphaproteobacteria</taxon>
        <taxon>Rhodobacterales</taxon>
        <taxon>Paracoccaceae</taxon>
        <taxon>Tabrizicola</taxon>
    </lineage>
</organism>
<evidence type="ECO:0000256" key="6">
    <source>
        <dbReference type="ARBA" id="ARBA00022692"/>
    </source>
</evidence>
<dbReference type="Gene3D" id="3.30.565.10">
    <property type="entry name" value="Histidine kinase-like ATPase, C-terminal domain"/>
    <property type="match status" value="1"/>
</dbReference>
<evidence type="ECO:0000256" key="7">
    <source>
        <dbReference type="ARBA" id="ARBA00022741"/>
    </source>
</evidence>
<dbReference type="InterPro" id="IPR006189">
    <property type="entry name" value="CHASE_dom"/>
</dbReference>
<dbReference type="InterPro" id="IPR011102">
    <property type="entry name" value="Sig_transdc_His_kinase_HWE"/>
</dbReference>
<dbReference type="EMBL" id="JBHRSM010000013">
    <property type="protein sequence ID" value="MFC3086019.1"/>
    <property type="molecule type" value="Genomic_DNA"/>
</dbReference>
<evidence type="ECO:0000256" key="2">
    <source>
        <dbReference type="ARBA" id="ARBA00004370"/>
    </source>
</evidence>